<evidence type="ECO:0000256" key="1">
    <source>
        <dbReference type="SAM" id="MobiDB-lite"/>
    </source>
</evidence>
<evidence type="ECO:0000313" key="2">
    <source>
        <dbReference type="EMBL" id="GGC34140.1"/>
    </source>
</evidence>
<dbReference type="EMBL" id="BMIK01000009">
    <property type="protein sequence ID" value="GGC34140.1"/>
    <property type="molecule type" value="Genomic_DNA"/>
</dbReference>
<feature type="compositionally biased region" description="Acidic residues" evidence="1">
    <location>
        <begin position="103"/>
        <end position="139"/>
    </location>
</feature>
<name>A0ABQ1MA98_9SPHI</name>
<organism evidence="2 3">
    <name type="scientific">Parapedobacter defluvii</name>
    <dbReference type="NCBI Taxonomy" id="2045106"/>
    <lineage>
        <taxon>Bacteria</taxon>
        <taxon>Pseudomonadati</taxon>
        <taxon>Bacteroidota</taxon>
        <taxon>Sphingobacteriia</taxon>
        <taxon>Sphingobacteriales</taxon>
        <taxon>Sphingobacteriaceae</taxon>
        <taxon>Parapedobacter</taxon>
    </lineage>
</organism>
<gene>
    <name evidence="2" type="ORF">GCM10011386_27760</name>
</gene>
<accession>A0ABQ1MA98</accession>
<protein>
    <submittedName>
        <fullName evidence="2">Uncharacterized protein</fullName>
    </submittedName>
</protein>
<dbReference type="Proteomes" id="UP000597338">
    <property type="component" value="Unassembled WGS sequence"/>
</dbReference>
<proteinExistence type="predicted"/>
<comment type="caution">
    <text evidence="2">The sequence shown here is derived from an EMBL/GenBank/DDBJ whole genome shotgun (WGS) entry which is preliminary data.</text>
</comment>
<feature type="compositionally biased region" description="Acidic residues" evidence="1">
    <location>
        <begin position="145"/>
        <end position="177"/>
    </location>
</feature>
<feature type="region of interest" description="Disordered" evidence="1">
    <location>
        <begin position="92"/>
        <end position="188"/>
    </location>
</feature>
<sequence>MNMATKQQILEKITVLLQDINHQFEQLADHATASDDLKGDLFEATVNYFAAHVTIYNKLLKNDTSQQLESKEETVFTPTIDSERENEIHAEQIEEVSPAESEIAAESEVSDESAGEADTEEEVTPIEINAEENETESSEEVLPVDAEDNESADDLNTDGSDEEAAGEADDAESEEDSGDRSETEAAEVANEVKEVVNEVTIENKEVQVEPERPTRPLSLNERISAQRRGETTTGVHPLLSAQRGETERIADIKSAISLNDKLLFIKDLFNGYSLAYSEAIELLNRYDDFASADAFLQANYAQKNNWADKPVAVDKLYAVLRKRFG</sequence>
<reference evidence="3" key="1">
    <citation type="journal article" date="2019" name="Int. J. Syst. Evol. Microbiol.">
        <title>The Global Catalogue of Microorganisms (GCM) 10K type strain sequencing project: providing services to taxonomists for standard genome sequencing and annotation.</title>
        <authorList>
            <consortium name="The Broad Institute Genomics Platform"/>
            <consortium name="The Broad Institute Genome Sequencing Center for Infectious Disease"/>
            <person name="Wu L."/>
            <person name="Ma J."/>
        </authorList>
    </citation>
    <scope>NUCLEOTIDE SEQUENCE [LARGE SCALE GENOMIC DNA]</scope>
    <source>
        <strain evidence="3">CGMCC 1.15342</strain>
    </source>
</reference>
<evidence type="ECO:0000313" key="3">
    <source>
        <dbReference type="Proteomes" id="UP000597338"/>
    </source>
</evidence>
<keyword evidence="3" id="KW-1185">Reference proteome</keyword>